<comment type="caution">
    <text evidence="2">The sequence shown here is derived from an EMBL/GenBank/DDBJ whole genome shotgun (WGS) entry which is preliminary data.</text>
</comment>
<dbReference type="EMBL" id="JAPQKH010000006">
    <property type="protein sequence ID" value="KAJ5093613.1"/>
    <property type="molecule type" value="Genomic_DNA"/>
</dbReference>
<proteinExistence type="predicted"/>
<protein>
    <submittedName>
        <fullName evidence="2">Uncharacterized protein</fullName>
    </submittedName>
</protein>
<feature type="compositionally biased region" description="Low complexity" evidence="1">
    <location>
        <begin position="327"/>
        <end position="344"/>
    </location>
</feature>
<feature type="region of interest" description="Disordered" evidence="1">
    <location>
        <begin position="177"/>
        <end position="209"/>
    </location>
</feature>
<organism evidence="2 3">
    <name type="scientific">Penicillium angulare</name>
    <dbReference type="NCBI Taxonomy" id="116970"/>
    <lineage>
        <taxon>Eukaryota</taxon>
        <taxon>Fungi</taxon>
        <taxon>Dikarya</taxon>
        <taxon>Ascomycota</taxon>
        <taxon>Pezizomycotina</taxon>
        <taxon>Eurotiomycetes</taxon>
        <taxon>Eurotiomycetidae</taxon>
        <taxon>Eurotiales</taxon>
        <taxon>Aspergillaceae</taxon>
        <taxon>Penicillium</taxon>
    </lineage>
</organism>
<keyword evidence="3" id="KW-1185">Reference proteome</keyword>
<evidence type="ECO:0000313" key="2">
    <source>
        <dbReference type="EMBL" id="KAJ5093613.1"/>
    </source>
</evidence>
<sequence length="479" mass="53512">MTAVNKAGSLLTGWMRSCWSCLSPDEETQEAQNAPRAHDQGVKRDMQVCHTQPHLVPPMQLVVYDDLPSPRIHHTRNSLSLSSWLEEGRNLAERASNRASMTISRKRHTTTPLKISGPADFRRVQSFHQPSPLKYEPLELSIYRSGKRLSDLPSFESFQFQDGQQRQTLAIPPRALSTPKTTHRRCVSTASGFSVSRKPVGSGDNRRSLGNIEVPIDRRQPVRIPSSLIPHFSVVKPVQVNVTDTPLPIRSVSMYPVEDVTALWKESMLTLDTNVSTEHVHDVDSPRPVEPILRTPVTRDGSEKADTEEQQSPIESSWLKDSPSTCSSRTFPSRLSSLRRPSFTPTDNRKTIASVPLPSRLSDWFFPEKAKDTLPRQVSLTGEKGFEWERTRTLSDTTVASTITTVTAGTKSRNPNASISSSCTGASTLQMSLHRPSFSRDKEIETGVYHPTIYEGQPQRNTFHDDPVLLQEATIGVAF</sequence>
<reference evidence="2" key="2">
    <citation type="journal article" date="2023" name="IMA Fungus">
        <title>Comparative genomic study of the Penicillium genus elucidates a diverse pangenome and 15 lateral gene transfer events.</title>
        <authorList>
            <person name="Petersen C."/>
            <person name="Sorensen T."/>
            <person name="Nielsen M.R."/>
            <person name="Sondergaard T.E."/>
            <person name="Sorensen J.L."/>
            <person name="Fitzpatrick D.A."/>
            <person name="Frisvad J.C."/>
            <person name="Nielsen K.L."/>
        </authorList>
    </citation>
    <scope>NUCLEOTIDE SEQUENCE</scope>
    <source>
        <strain evidence="2">IBT 30069</strain>
    </source>
</reference>
<dbReference type="Proteomes" id="UP001149165">
    <property type="component" value="Unassembled WGS sequence"/>
</dbReference>
<evidence type="ECO:0000313" key="3">
    <source>
        <dbReference type="Proteomes" id="UP001149165"/>
    </source>
</evidence>
<gene>
    <name evidence="2" type="ORF">N7456_009474</name>
</gene>
<reference evidence="2" key="1">
    <citation type="submission" date="2022-11" db="EMBL/GenBank/DDBJ databases">
        <authorList>
            <person name="Petersen C."/>
        </authorList>
    </citation>
    <scope>NUCLEOTIDE SEQUENCE</scope>
    <source>
        <strain evidence="2">IBT 30069</strain>
    </source>
</reference>
<dbReference type="OrthoDB" id="3595619at2759"/>
<name>A0A9W9K574_9EURO</name>
<feature type="region of interest" description="Disordered" evidence="1">
    <location>
        <begin position="279"/>
        <end position="351"/>
    </location>
</feature>
<evidence type="ECO:0000256" key="1">
    <source>
        <dbReference type="SAM" id="MobiDB-lite"/>
    </source>
</evidence>
<dbReference type="AlphaFoldDB" id="A0A9W9K574"/>
<accession>A0A9W9K574</accession>